<reference evidence="12" key="1">
    <citation type="submission" date="2018-09" db="EMBL/GenBank/DDBJ databases">
        <authorList>
            <person name="Tuo L."/>
        </authorList>
    </citation>
    <scope>NUCLEOTIDE SEQUENCE [LARGE SCALE GENOMIC DNA]</scope>
    <source>
        <strain evidence="12">M2BS4Y-1</strain>
    </source>
</reference>
<evidence type="ECO:0000256" key="8">
    <source>
        <dbReference type="SAM" id="MobiDB-lite"/>
    </source>
</evidence>
<keyword evidence="3 7" id="KW-0313">Glucose metabolism</keyword>
<comment type="catalytic activity">
    <reaction evidence="7">
        <text>D-glucose 6-phosphate + NADP(+) = 6-phospho-D-glucono-1,5-lactone + NADPH + H(+)</text>
        <dbReference type="Rhea" id="RHEA:15841"/>
        <dbReference type="ChEBI" id="CHEBI:15378"/>
        <dbReference type="ChEBI" id="CHEBI:57783"/>
        <dbReference type="ChEBI" id="CHEBI:57955"/>
        <dbReference type="ChEBI" id="CHEBI:58349"/>
        <dbReference type="ChEBI" id="CHEBI:61548"/>
        <dbReference type="EC" id="1.1.1.49"/>
    </reaction>
</comment>
<feature type="binding site" evidence="7">
    <location>
        <position position="158"/>
    </location>
    <ligand>
        <name>NADP(+)</name>
        <dbReference type="ChEBI" id="CHEBI:58349"/>
    </ligand>
</feature>
<evidence type="ECO:0000259" key="9">
    <source>
        <dbReference type="Pfam" id="PF00479"/>
    </source>
</evidence>
<name>A0A3A1WNI7_9HYPH</name>
<evidence type="ECO:0000256" key="6">
    <source>
        <dbReference type="ARBA" id="ARBA00023277"/>
    </source>
</evidence>
<dbReference type="PRINTS" id="PR00079">
    <property type="entry name" value="G6PDHDRGNASE"/>
</dbReference>
<evidence type="ECO:0000256" key="4">
    <source>
        <dbReference type="ARBA" id="ARBA00022857"/>
    </source>
</evidence>
<dbReference type="InterPro" id="IPR001282">
    <property type="entry name" value="G6P_DH"/>
</dbReference>
<dbReference type="AlphaFoldDB" id="A0A3A1WNI7"/>
<feature type="binding site" evidence="7">
    <location>
        <position position="52"/>
    </location>
    <ligand>
        <name>NADP(+)</name>
        <dbReference type="ChEBI" id="CHEBI:58349"/>
    </ligand>
</feature>
<dbReference type="SUPFAM" id="SSF51735">
    <property type="entry name" value="NAD(P)-binding Rossmann-fold domains"/>
    <property type="match status" value="1"/>
</dbReference>
<feature type="binding site" evidence="7">
    <location>
        <position position="346"/>
    </location>
    <ligand>
        <name>substrate</name>
    </ligand>
</feature>
<dbReference type="GO" id="GO:0004345">
    <property type="term" value="F:glucose-6-phosphate dehydrogenase activity"/>
    <property type="evidence" value="ECO:0007669"/>
    <property type="project" value="UniProtKB-UniRule"/>
</dbReference>
<evidence type="ECO:0000256" key="2">
    <source>
        <dbReference type="ARBA" id="ARBA00009975"/>
    </source>
</evidence>
<keyword evidence="4 7" id="KW-0521">NADP</keyword>
<dbReference type="Gene3D" id="3.30.360.10">
    <property type="entry name" value="Dihydrodipicolinate Reductase, domain 2"/>
    <property type="match status" value="1"/>
</dbReference>
<dbReference type="InterPro" id="IPR036291">
    <property type="entry name" value="NAD(P)-bd_dom_sf"/>
</dbReference>
<evidence type="ECO:0000256" key="7">
    <source>
        <dbReference type="HAMAP-Rule" id="MF_00966"/>
    </source>
</evidence>
<dbReference type="EMBL" id="QYRN01000001">
    <property type="protein sequence ID" value="RIY03457.1"/>
    <property type="molecule type" value="Genomic_DNA"/>
</dbReference>
<keyword evidence="5 7" id="KW-0560">Oxidoreductase</keyword>
<keyword evidence="12" id="KW-1185">Reference proteome</keyword>
<comment type="caution">
    <text evidence="7">Lacks conserved residue(s) required for the propagation of feature annotation.</text>
</comment>
<dbReference type="Pfam" id="PF00479">
    <property type="entry name" value="G6PD_N"/>
    <property type="match status" value="1"/>
</dbReference>
<dbReference type="PROSITE" id="PS00069">
    <property type="entry name" value="G6P_DEHYDROGENASE"/>
    <property type="match status" value="1"/>
</dbReference>
<comment type="function">
    <text evidence="7">Catalyzes the oxidation of glucose 6-phosphate to 6-phosphogluconolactone.</text>
</comment>
<comment type="pathway">
    <text evidence="1 7">Carbohydrate degradation; pentose phosphate pathway; D-ribulose 5-phosphate from D-glucose 6-phosphate (oxidative stage): step 1/3.</text>
</comment>
<feature type="region of interest" description="Disordered" evidence="8">
    <location>
        <begin position="481"/>
        <end position="507"/>
    </location>
</feature>
<dbReference type="EC" id="1.1.1.49" evidence="7"/>
<evidence type="ECO:0000313" key="11">
    <source>
        <dbReference type="EMBL" id="RIY03457.1"/>
    </source>
</evidence>
<gene>
    <name evidence="7 11" type="primary">zwf</name>
    <name evidence="11" type="ORF">D3218_01480</name>
</gene>
<dbReference type="InterPro" id="IPR022674">
    <property type="entry name" value="G6P_DH_NAD-bd"/>
</dbReference>
<feature type="binding site" evidence="7">
    <location>
        <position position="226"/>
    </location>
    <ligand>
        <name>substrate</name>
    </ligand>
</feature>
<feature type="active site" description="Proton acceptor" evidence="7">
    <location>
        <position position="250"/>
    </location>
</feature>
<evidence type="ECO:0000256" key="1">
    <source>
        <dbReference type="ARBA" id="ARBA00004937"/>
    </source>
</evidence>
<dbReference type="Pfam" id="PF02781">
    <property type="entry name" value="G6PD_C"/>
    <property type="match status" value="1"/>
</dbReference>
<protein>
    <recommendedName>
        <fullName evidence="7">Glucose-6-phosphate 1-dehydrogenase</fullName>
        <shortName evidence="7">G6PD</shortName>
        <ecNumber evidence="7">1.1.1.49</ecNumber>
    </recommendedName>
</protein>
<evidence type="ECO:0000259" key="10">
    <source>
        <dbReference type="Pfam" id="PF02781"/>
    </source>
</evidence>
<dbReference type="NCBIfam" id="TIGR00871">
    <property type="entry name" value="zwf"/>
    <property type="match status" value="1"/>
</dbReference>
<feature type="binding site" evidence="7">
    <location>
        <position position="245"/>
    </location>
    <ligand>
        <name>substrate</name>
    </ligand>
</feature>
<accession>A0A3A1WNI7</accession>
<dbReference type="NCBIfam" id="NF009492">
    <property type="entry name" value="PRK12853.1-3"/>
    <property type="match status" value="1"/>
</dbReference>
<comment type="caution">
    <text evidence="11">The sequence shown here is derived from an EMBL/GenBank/DDBJ whole genome shotgun (WGS) entry which is preliminary data.</text>
</comment>
<dbReference type="Proteomes" id="UP000265750">
    <property type="component" value="Unassembled WGS sequence"/>
</dbReference>
<feature type="domain" description="Glucose-6-phosphate dehydrogenase C-terminal" evidence="10">
    <location>
        <begin position="199"/>
        <end position="486"/>
    </location>
</feature>
<dbReference type="Gene3D" id="3.40.50.720">
    <property type="entry name" value="NAD(P)-binding Rossmann-like Domain"/>
    <property type="match status" value="1"/>
</dbReference>
<dbReference type="SUPFAM" id="SSF55347">
    <property type="entry name" value="Glyceraldehyde-3-phosphate dehydrogenase-like, C-terminal domain"/>
    <property type="match status" value="1"/>
</dbReference>
<evidence type="ECO:0000256" key="5">
    <source>
        <dbReference type="ARBA" id="ARBA00023002"/>
    </source>
</evidence>
<feature type="binding site" evidence="7">
    <location>
        <begin position="102"/>
        <end position="103"/>
    </location>
    <ligand>
        <name>NADP(+)</name>
        <dbReference type="ChEBI" id="CHEBI:58349"/>
    </ligand>
</feature>
<dbReference type="PANTHER" id="PTHR23429:SF0">
    <property type="entry name" value="GLUCOSE-6-PHOSPHATE 1-DEHYDROGENASE"/>
    <property type="match status" value="1"/>
</dbReference>
<comment type="similarity">
    <text evidence="2 7">Belongs to the glucose-6-phosphate dehydrogenase family.</text>
</comment>
<feature type="domain" description="Glucose-6-phosphate dehydrogenase NAD-binding" evidence="9">
    <location>
        <begin position="15"/>
        <end position="196"/>
    </location>
</feature>
<dbReference type="HAMAP" id="MF_00966">
    <property type="entry name" value="G6PD"/>
    <property type="match status" value="1"/>
</dbReference>
<feature type="binding site" evidence="7">
    <location>
        <position position="192"/>
    </location>
    <ligand>
        <name>substrate</name>
    </ligand>
</feature>
<sequence length="507" mass="54805">MHMTAPAIAPACTLVLFGAAGDLVKRLLMPSIYDLAVSGVLDPGFRVVGVDRADISTQSWRDGLNAALHEMASDPAAEFNAGAIREDVWQDLAGRLEFMRGDVTDDATFEALAKRIDGNAVFYCAVAGRFFAPIAEGLGKAGLLRRPGGGFRRLVIEKPFGDDLASARALDAELLSLAAEEQIYRIDHFLGKETVQAILALRFANRIFEPLWSAEHLDHVQITAAETLGVEGRGSFYERAGALRDMVPNHLFQILAMVAMEPPADLGERAVRDAKGRLLSAVRPVAPDDMVRGQYAAGSLGGAHRVGYREEPGVDPRSRVETYAALKLDIDTPRWAGVPFYLRTGKRLAAHCTQIVLQFKPPAHALFGAGSQPNRLTLHIDGDKGLRTAFDIKAPGPGWALAPVAEAFRHDDFFEHVPNIGYESLLYACMMGDASLFQRADAIEAPWAVVEPVLEAWKAGEPEPYPAGSAGPSGADALLARDGRAWAPLQPEPDRRFGRRTGGEAQG</sequence>
<dbReference type="InterPro" id="IPR022675">
    <property type="entry name" value="G6P_DH_C"/>
</dbReference>
<evidence type="ECO:0000256" key="3">
    <source>
        <dbReference type="ARBA" id="ARBA00022526"/>
    </source>
</evidence>
<dbReference type="GO" id="GO:0050661">
    <property type="term" value="F:NADP binding"/>
    <property type="evidence" value="ECO:0007669"/>
    <property type="project" value="UniProtKB-UniRule"/>
</dbReference>
<dbReference type="PANTHER" id="PTHR23429">
    <property type="entry name" value="GLUCOSE-6-PHOSPHATE 1-DEHYDROGENASE G6PD"/>
    <property type="match status" value="1"/>
</dbReference>
<dbReference type="GO" id="GO:0005829">
    <property type="term" value="C:cytosol"/>
    <property type="evidence" value="ECO:0007669"/>
    <property type="project" value="TreeGrafter"/>
</dbReference>
<proteinExistence type="inferred from homology"/>
<evidence type="ECO:0000313" key="12">
    <source>
        <dbReference type="Proteomes" id="UP000265750"/>
    </source>
</evidence>
<dbReference type="GO" id="GO:0006006">
    <property type="term" value="P:glucose metabolic process"/>
    <property type="evidence" value="ECO:0007669"/>
    <property type="project" value="UniProtKB-KW"/>
</dbReference>
<dbReference type="GO" id="GO:0009051">
    <property type="term" value="P:pentose-phosphate shunt, oxidative branch"/>
    <property type="evidence" value="ECO:0007669"/>
    <property type="project" value="TreeGrafter"/>
</dbReference>
<dbReference type="InterPro" id="IPR019796">
    <property type="entry name" value="G6P_DH_AS"/>
</dbReference>
<dbReference type="UniPathway" id="UPA00115">
    <property type="reaction ID" value="UER00408"/>
</dbReference>
<keyword evidence="6 7" id="KW-0119">Carbohydrate metabolism</keyword>
<dbReference type="PIRSF" id="PIRSF000110">
    <property type="entry name" value="G6PD"/>
    <property type="match status" value="1"/>
</dbReference>
<dbReference type="OrthoDB" id="9802739at2"/>
<feature type="binding site" evidence="7">
    <location>
        <position position="188"/>
    </location>
    <ligand>
        <name>substrate</name>
    </ligand>
</feature>
<organism evidence="11 12">
    <name type="scientific">Aureimonas flava</name>
    <dbReference type="NCBI Taxonomy" id="2320271"/>
    <lineage>
        <taxon>Bacteria</taxon>
        <taxon>Pseudomonadati</taxon>
        <taxon>Pseudomonadota</taxon>
        <taxon>Alphaproteobacteria</taxon>
        <taxon>Hyphomicrobiales</taxon>
        <taxon>Aurantimonadaceae</taxon>
        <taxon>Aureimonas</taxon>
    </lineage>
</organism>